<sequence length="104" mass="11713">SGHFGLIEKCECSVDVLANKILEAANASRETLVTKQRNARHRAKKRYDWNKNSQTLVNIIRNSPTRIMVAGNMPHVMWEQALYLKGLGVINHPTESSMYSFIGG</sequence>
<gene>
    <name evidence="1" type="ORF">S06H3_46510</name>
</gene>
<accession>X1QE07</accession>
<protein>
    <submittedName>
        <fullName evidence="1">Uncharacterized protein</fullName>
    </submittedName>
</protein>
<organism evidence="1">
    <name type="scientific">marine sediment metagenome</name>
    <dbReference type="NCBI Taxonomy" id="412755"/>
    <lineage>
        <taxon>unclassified sequences</taxon>
        <taxon>metagenomes</taxon>
        <taxon>ecological metagenomes</taxon>
    </lineage>
</organism>
<proteinExistence type="predicted"/>
<evidence type="ECO:0000313" key="1">
    <source>
        <dbReference type="EMBL" id="GAI41489.1"/>
    </source>
</evidence>
<feature type="non-terminal residue" evidence="1">
    <location>
        <position position="1"/>
    </location>
</feature>
<dbReference type="SUPFAM" id="SSF53756">
    <property type="entry name" value="UDP-Glycosyltransferase/glycogen phosphorylase"/>
    <property type="match status" value="1"/>
</dbReference>
<name>X1QE07_9ZZZZ</name>
<reference evidence="1" key="1">
    <citation type="journal article" date="2014" name="Front. Microbiol.">
        <title>High frequency of phylogenetically diverse reductive dehalogenase-homologous genes in deep subseafloor sedimentary metagenomes.</title>
        <authorList>
            <person name="Kawai M."/>
            <person name="Futagami T."/>
            <person name="Toyoda A."/>
            <person name="Takaki Y."/>
            <person name="Nishi S."/>
            <person name="Hori S."/>
            <person name="Arai W."/>
            <person name="Tsubouchi T."/>
            <person name="Morono Y."/>
            <person name="Uchiyama I."/>
            <person name="Ito T."/>
            <person name="Fujiyama A."/>
            <person name="Inagaki F."/>
            <person name="Takami H."/>
        </authorList>
    </citation>
    <scope>NUCLEOTIDE SEQUENCE</scope>
    <source>
        <strain evidence="1">Expedition CK06-06</strain>
    </source>
</reference>
<dbReference type="EMBL" id="BARV01029130">
    <property type="protein sequence ID" value="GAI41489.1"/>
    <property type="molecule type" value="Genomic_DNA"/>
</dbReference>
<comment type="caution">
    <text evidence="1">The sequence shown here is derived from an EMBL/GenBank/DDBJ whole genome shotgun (WGS) entry which is preliminary data.</text>
</comment>
<dbReference type="AlphaFoldDB" id="X1QE07"/>